<evidence type="ECO:0000256" key="4">
    <source>
        <dbReference type="PROSITE-ProRule" id="PRU01161"/>
    </source>
</evidence>
<reference evidence="7 8" key="1">
    <citation type="journal article" date="2024" name="Nat. Commun.">
        <title>Phylogenomics reveals the evolutionary origins of lichenization in chlorophyte algae.</title>
        <authorList>
            <person name="Puginier C."/>
            <person name="Libourel C."/>
            <person name="Otte J."/>
            <person name="Skaloud P."/>
            <person name="Haon M."/>
            <person name="Grisel S."/>
            <person name="Petersen M."/>
            <person name="Berrin J.G."/>
            <person name="Delaux P.M."/>
            <person name="Dal Grande F."/>
            <person name="Keller J."/>
        </authorList>
    </citation>
    <scope>NUCLEOTIDE SEQUENCE [LARGE SCALE GENOMIC DNA]</scope>
    <source>
        <strain evidence="7 8">SAG 2523</strain>
    </source>
</reference>
<feature type="short sequence motif" description="GXSXG" evidence="4">
    <location>
        <begin position="76"/>
        <end position="80"/>
    </location>
</feature>
<dbReference type="PANTHER" id="PTHR14226">
    <property type="entry name" value="NEUROPATHY TARGET ESTERASE/SWISS CHEESE D.MELANOGASTER"/>
    <property type="match status" value="1"/>
</dbReference>
<name>A0AAW1TKA9_9CHLO</name>
<accession>A0AAW1TKA9</accession>
<dbReference type="Gene3D" id="3.40.1090.10">
    <property type="entry name" value="Cytosolic phospholipase A2 catalytic domain"/>
    <property type="match status" value="2"/>
</dbReference>
<protein>
    <recommendedName>
        <fullName evidence="5">Patatin</fullName>
        <ecNumber evidence="5">3.1.1.-</ecNumber>
    </recommendedName>
</protein>
<dbReference type="PANTHER" id="PTHR14226:SF29">
    <property type="entry name" value="NEUROPATHY TARGET ESTERASE SWS"/>
    <property type="match status" value="1"/>
</dbReference>
<dbReference type="InterPro" id="IPR050301">
    <property type="entry name" value="NTE"/>
</dbReference>
<evidence type="ECO:0000256" key="2">
    <source>
        <dbReference type="ARBA" id="ARBA00022963"/>
    </source>
</evidence>
<dbReference type="SUPFAM" id="SSF52151">
    <property type="entry name" value="FabD/lysophospholipase-like"/>
    <property type="match status" value="1"/>
</dbReference>
<dbReference type="Proteomes" id="UP001485043">
    <property type="component" value="Unassembled WGS sequence"/>
</dbReference>
<keyword evidence="2 4" id="KW-0442">Lipid degradation</keyword>
<keyword evidence="3 4" id="KW-0443">Lipid metabolism</keyword>
<comment type="domain">
    <text evidence="5">The nitrogen atoms of the two glycine residues in the GGXR motif define the oxyanion hole, and stabilize the oxyanion that forms during the nucleophilic attack by the catalytic serine during substrate cleavage.</text>
</comment>
<keyword evidence="1 4" id="KW-0378">Hydrolase</keyword>
<comment type="caution">
    <text evidence="4">Lacks conserved residue(s) required for the propagation of feature annotation.</text>
</comment>
<dbReference type="AlphaFoldDB" id="A0AAW1TKA9"/>
<evidence type="ECO:0000256" key="3">
    <source>
        <dbReference type="ARBA" id="ARBA00023098"/>
    </source>
</evidence>
<evidence type="ECO:0000313" key="8">
    <source>
        <dbReference type="Proteomes" id="UP001485043"/>
    </source>
</evidence>
<proteinExistence type="inferred from homology"/>
<evidence type="ECO:0000313" key="7">
    <source>
        <dbReference type="EMBL" id="KAK9868822.1"/>
    </source>
</evidence>
<comment type="function">
    <text evidence="5">Lipolytic acyl hydrolase (LAH).</text>
</comment>
<dbReference type="InterPro" id="IPR016035">
    <property type="entry name" value="Acyl_Trfase/lysoPLipase"/>
</dbReference>
<gene>
    <name evidence="7" type="ORF">WJX84_006542</name>
</gene>
<feature type="active site" description="Proton acceptor" evidence="4">
    <location>
        <position position="192"/>
    </location>
</feature>
<organism evidence="7 8">
    <name type="scientific">Apatococcus fuscideae</name>
    <dbReference type="NCBI Taxonomy" id="2026836"/>
    <lineage>
        <taxon>Eukaryota</taxon>
        <taxon>Viridiplantae</taxon>
        <taxon>Chlorophyta</taxon>
        <taxon>core chlorophytes</taxon>
        <taxon>Trebouxiophyceae</taxon>
        <taxon>Chlorellales</taxon>
        <taxon>Chlorellaceae</taxon>
        <taxon>Apatococcus</taxon>
    </lineage>
</organism>
<dbReference type="Pfam" id="PF01734">
    <property type="entry name" value="Patatin"/>
    <property type="match status" value="1"/>
</dbReference>
<dbReference type="EC" id="3.1.1.-" evidence="5"/>
<feature type="domain" description="PNPLA" evidence="6">
    <location>
        <begin position="45"/>
        <end position="205"/>
    </location>
</feature>
<comment type="caution">
    <text evidence="7">The sequence shown here is derived from an EMBL/GenBank/DDBJ whole genome shotgun (WGS) entry which is preliminary data.</text>
</comment>
<sequence>MARLAAGIPYARVVPATGSQGRIAPGRQAKASFPAKRSAHTKWDLVLSSGFLSFASHAGFLQAVEQADLNVGAIMGTSAGALAGSLYCAGFSAEQVAAELSRVPPLELLVPCRQPWQGLLSLERVVDRLQALLPPTFEELPQQFAVGVVTRQGQHMLIDSGPLPEAVAASAAIPFIFGPVAIPGRVQGPFQDGGVADRIGLDIWTRQRRLEGSSPADTPALVHLIARSSPFSGTELLEVGADVVVHALLPNSPIYGIQTQSRDRAVSDGQGEESS</sequence>
<dbReference type="GO" id="GO:0052689">
    <property type="term" value="F:carboxylic ester hydrolase activity"/>
    <property type="evidence" value="ECO:0007669"/>
    <property type="project" value="UniProtKB-ARBA"/>
</dbReference>
<evidence type="ECO:0000256" key="1">
    <source>
        <dbReference type="ARBA" id="ARBA00022801"/>
    </source>
</evidence>
<dbReference type="GO" id="GO:0016298">
    <property type="term" value="F:lipase activity"/>
    <property type="evidence" value="ECO:0007669"/>
    <property type="project" value="UniProtKB-ARBA"/>
</dbReference>
<comment type="similarity">
    <text evidence="5">Belongs to the patatin family.</text>
</comment>
<feature type="active site" description="Nucleophile" evidence="4">
    <location>
        <position position="78"/>
    </location>
</feature>
<evidence type="ECO:0000259" key="6">
    <source>
        <dbReference type="PROSITE" id="PS51635"/>
    </source>
</evidence>
<dbReference type="GO" id="GO:0016042">
    <property type="term" value="P:lipid catabolic process"/>
    <property type="evidence" value="ECO:0007669"/>
    <property type="project" value="UniProtKB-UniRule"/>
</dbReference>
<evidence type="ECO:0000256" key="5">
    <source>
        <dbReference type="RuleBase" id="RU361262"/>
    </source>
</evidence>
<dbReference type="InterPro" id="IPR002641">
    <property type="entry name" value="PNPLA_dom"/>
</dbReference>
<feature type="short sequence motif" description="DGA/G" evidence="4">
    <location>
        <begin position="192"/>
        <end position="194"/>
    </location>
</feature>
<dbReference type="PROSITE" id="PS51635">
    <property type="entry name" value="PNPLA"/>
    <property type="match status" value="1"/>
</dbReference>
<keyword evidence="8" id="KW-1185">Reference proteome</keyword>
<dbReference type="EMBL" id="JALJOV010000011">
    <property type="protein sequence ID" value="KAK9868822.1"/>
    <property type="molecule type" value="Genomic_DNA"/>
</dbReference>